<dbReference type="KEGG" id="tva:4750613"/>
<name>A2FQA8_TRIV3</name>
<gene>
    <name evidence="2" type="ORF">TVAG_186680</name>
</gene>
<dbReference type="RefSeq" id="XP_001305828.1">
    <property type="nucleotide sequence ID" value="XM_001305827.1"/>
</dbReference>
<dbReference type="VEuPathDB" id="TrichDB:TVAG_186680"/>
<accession>A2FQA8</accession>
<dbReference type="InParanoid" id="A2FQA8"/>
<reference evidence="2" key="2">
    <citation type="journal article" date="2007" name="Science">
        <title>Draft genome sequence of the sexually transmitted pathogen Trichomonas vaginalis.</title>
        <authorList>
            <person name="Carlton J.M."/>
            <person name="Hirt R.P."/>
            <person name="Silva J.C."/>
            <person name="Delcher A.L."/>
            <person name="Schatz M."/>
            <person name="Zhao Q."/>
            <person name="Wortman J.R."/>
            <person name="Bidwell S.L."/>
            <person name="Alsmark U.C.M."/>
            <person name="Besteiro S."/>
            <person name="Sicheritz-Ponten T."/>
            <person name="Noel C.J."/>
            <person name="Dacks J.B."/>
            <person name="Foster P.G."/>
            <person name="Simillion C."/>
            <person name="Van de Peer Y."/>
            <person name="Miranda-Saavedra D."/>
            <person name="Barton G.J."/>
            <person name="Westrop G.D."/>
            <person name="Mueller S."/>
            <person name="Dessi D."/>
            <person name="Fiori P.L."/>
            <person name="Ren Q."/>
            <person name="Paulsen I."/>
            <person name="Zhang H."/>
            <person name="Bastida-Corcuera F.D."/>
            <person name="Simoes-Barbosa A."/>
            <person name="Brown M.T."/>
            <person name="Hayes R.D."/>
            <person name="Mukherjee M."/>
            <person name="Okumura C.Y."/>
            <person name="Schneider R."/>
            <person name="Smith A.J."/>
            <person name="Vanacova S."/>
            <person name="Villalvazo M."/>
            <person name="Haas B.J."/>
            <person name="Pertea M."/>
            <person name="Feldblyum T.V."/>
            <person name="Utterback T.R."/>
            <person name="Shu C.L."/>
            <person name="Osoegawa K."/>
            <person name="de Jong P.J."/>
            <person name="Hrdy I."/>
            <person name="Horvathova L."/>
            <person name="Zubacova Z."/>
            <person name="Dolezal P."/>
            <person name="Malik S.B."/>
            <person name="Logsdon J.M. Jr."/>
            <person name="Henze K."/>
            <person name="Gupta A."/>
            <person name="Wang C.C."/>
            <person name="Dunne R.L."/>
            <person name="Upcroft J.A."/>
            <person name="Upcroft P."/>
            <person name="White O."/>
            <person name="Salzberg S.L."/>
            <person name="Tang P."/>
            <person name="Chiu C.-H."/>
            <person name="Lee Y.-S."/>
            <person name="Embley T.M."/>
            <person name="Coombs G.H."/>
            <person name="Mottram J.C."/>
            <person name="Tachezy J."/>
            <person name="Fraser-Liggett C.M."/>
            <person name="Johnson P.J."/>
        </authorList>
    </citation>
    <scope>NUCLEOTIDE SEQUENCE [LARGE SCALE GENOMIC DNA]</scope>
    <source>
        <strain evidence="2">G3</strain>
    </source>
</reference>
<dbReference type="VEuPathDB" id="TrichDB:TVAGG3_0687430"/>
<dbReference type="AlphaFoldDB" id="A2FQA8"/>
<keyword evidence="3" id="KW-1185">Reference proteome</keyword>
<dbReference type="EMBL" id="DS113941">
    <property type="protein sequence ID" value="EAX92898.1"/>
    <property type="molecule type" value="Genomic_DNA"/>
</dbReference>
<sequence>MIESHVEQEELLELSIGKAPVIFQMPTIRDLAPPEEDFNAKKNPRFRGYSARRNVTEPENIDFPRPKHNRRKKEEQIKQSQLLTQISEDKDLSNRLNERIKTYDHMKHLKYEQLQQEHEEFYVKPWQMRVNKAMNNENYQKYLKIKEEMLENCDKNPVPIRSSLPPNKVPTIRVSRKGLSDPHTRYKERQKQEERLFKIINDAHGIETPLPQKPFEGKFDSGYYMRAKQTRFYTGRQTDAMQHGKRIFAQKYRDSINDNITTIKY</sequence>
<evidence type="ECO:0000313" key="2">
    <source>
        <dbReference type="EMBL" id="EAX92898.1"/>
    </source>
</evidence>
<protein>
    <submittedName>
        <fullName evidence="2">Uncharacterized protein</fullName>
    </submittedName>
</protein>
<evidence type="ECO:0000256" key="1">
    <source>
        <dbReference type="SAM" id="MobiDB-lite"/>
    </source>
</evidence>
<evidence type="ECO:0000313" key="3">
    <source>
        <dbReference type="Proteomes" id="UP000001542"/>
    </source>
</evidence>
<reference evidence="2" key="1">
    <citation type="submission" date="2006-10" db="EMBL/GenBank/DDBJ databases">
        <authorList>
            <person name="Amadeo P."/>
            <person name="Zhao Q."/>
            <person name="Wortman J."/>
            <person name="Fraser-Liggett C."/>
            <person name="Carlton J."/>
        </authorList>
    </citation>
    <scope>NUCLEOTIDE SEQUENCE</scope>
    <source>
        <strain evidence="2">G3</strain>
    </source>
</reference>
<organism evidence="2 3">
    <name type="scientific">Trichomonas vaginalis (strain ATCC PRA-98 / G3)</name>
    <dbReference type="NCBI Taxonomy" id="412133"/>
    <lineage>
        <taxon>Eukaryota</taxon>
        <taxon>Metamonada</taxon>
        <taxon>Parabasalia</taxon>
        <taxon>Trichomonadida</taxon>
        <taxon>Trichomonadidae</taxon>
        <taxon>Trichomonas</taxon>
    </lineage>
</organism>
<proteinExistence type="predicted"/>
<feature type="region of interest" description="Disordered" evidence="1">
    <location>
        <begin position="34"/>
        <end position="79"/>
    </location>
</feature>
<dbReference type="Proteomes" id="UP000001542">
    <property type="component" value="Unassembled WGS sequence"/>
</dbReference>